<keyword evidence="7" id="KW-1185">Reference proteome</keyword>
<dbReference type="PROSITE" id="PS51760">
    <property type="entry name" value="GH10_2"/>
    <property type="match status" value="1"/>
</dbReference>
<evidence type="ECO:0000256" key="2">
    <source>
        <dbReference type="ARBA" id="ARBA00022801"/>
    </source>
</evidence>
<reference evidence="6" key="1">
    <citation type="submission" date="2022-12" db="EMBL/GenBank/DDBJ databases">
        <title>Draft genome assemblies for two species of Escallonia (Escalloniales).</title>
        <authorList>
            <person name="Chanderbali A."/>
            <person name="Dervinis C."/>
            <person name="Anghel I."/>
            <person name="Soltis D."/>
            <person name="Soltis P."/>
            <person name="Zapata F."/>
        </authorList>
    </citation>
    <scope>NUCLEOTIDE SEQUENCE</scope>
    <source>
        <strain evidence="6">UCBG92.1500</strain>
        <tissue evidence="6">Leaf</tissue>
    </source>
</reference>
<dbReference type="SMART" id="SM00633">
    <property type="entry name" value="Glyco_10"/>
    <property type="match status" value="1"/>
</dbReference>
<keyword evidence="3" id="KW-0119">Carbohydrate metabolism</keyword>
<dbReference type="SUPFAM" id="SSF51445">
    <property type="entry name" value="(Trans)glycosidases"/>
    <property type="match status" value="1"/>
</dbReference>
<comment type="similarity">
    <text evidence="1">Belongs to the glycosyl hydrolase 10 (cellulase F) family.</text>
</comment>
<evidence type="ECO:0000313" key="7">
    <source>
        <dbReference type="Proteomes" id="UP001187471"/>
    </source>
</evidence>
<evidence type="ECO:0000256" key="1">
    <source>
        <dbReference type="ARBA" id="ARBA00007495"/>
    </source>
</evidence>
<evidence type="ECO:0000256" key="3">
    <source>
        <dbReference type="ARBA" id="ARBA00023277"/>
    </source>
</evidence>
<dbReference type="InterPro" id="IPR001000">
    <property type="entry name" value="GH10_dom"/>
</dbReference>
<dbReference type="EMBL" id="JAVXUO010002156">
    <property type="protein sequence ID" value="KAK2975784.1"/>
    <property type="molecule type" value="Genomic_DNA"/>
</dbReference>
<accession>A0AA88QRD3</accession>
<dbReference type="Proteomes" id="UP001187471">
    <property type="component" value="Unassembled WGS sequence"/>
</dbReference>
<dbReference type="GO" id="GO:0000272">
    <property type="term" value="P:polysaccharide catabolic process"/>
    <property type="evidence" value="ECO:0007669"/>
    <property type="project" value="UniProtKB-KW"/>
</dbReference>
<dbReference type="PANTHER" id="PTHR31490">
    <property type="entry name" value="GLYCOSYL HYDROLASE"/>
    <property type="match status" value="1"/>
</dbReference>
<dbReference type="InterPro" id="IPR017853">
    <property type="entry name" value="GH"/>
</dbReference>
<evidence type="ECO:0000259" key="5">
    <source>
        <dbReference type="PROSITE" id="PS51760"/>
    </source>
</evidence>
<dbReference type="Gene3D" id="3.20.20.80">
    <property type="entry name" value="Glycosidases"/>
    <property type="match status" value="1"/>
</dbReference>
<dbReference type="Pfam" id="PF00331">
    <property type="entry name" value="Glyco_hydro_10"/>
    <property type="match status" value="1"/>
</dbReference>
<keyword evidence="2" id="KW-0378">Hydrolase</keyword>
<dbReference type="PANTHER" id="PTHR31490:SF52">
    <property type="entry name" value="ENDO-1,4-BETA-XYLANASE 5-RELATED"/>
    <property type="match status" value="1"/>
</dbReference>
<evidence type="ECO:0000256" key="4">
    <source>
        <dbReference type="ARBA" id="ARBA00023326"/>
    </source>
</evidence>
<name>A0AA88QRD3_9ASTE</name>
<dbReference type="AlphaFoldDB" id="A0AA88QRD3"/>
<organism evidence="6 7">
    <name type="scientific">Escallonia rubra</name>
    <dbReference type="NCBI Taxonomy" id="112253"/>
    <lineage>
        <taxon>Eukaryota</taxon>
        <taxon>Viridiplantae</taxon>
        <taxon>Streptophyta</taxon>
        <taxon>Embryophyta</taxon>
        <taxon>Tracheophyta</taxon>
        <taxon>Spermatophyta</taxon>
        <taxon>Magnoliopsida</taxon>
        <taxon>eudicotyledons</taxon>
        <taxon>Gunneridae</taxon>
        <taxon>Pentapetalae</taxon>
        <taxon>asterids</taxon>
        <taxon>campanulids</taxon>
        <taxon>Escalloniales</taxon>
        <taxon>Escalloniaceae</taxon>
        <taxon>Escallonia</taxon>
    </lineage>
</organism>
<protein>
    <recommendedName>
        <fullName evidence="5">GH10 domain-containing protein</fullName>
    </recommendedName>
</protein>
<keyword evidence="4" id="KW-0624">Polysaccharide degradation</keyword>
<dbReference type="InterPro" id="IPR044846">
    <property type="entry name" value="GH10"/>
</dbReference>
<dbReference type="GO" id="GO:0031176">
    <property type="term" value="F:endo-1,4-beta-xylanase activity"/>
    <property type="evidence" value="ECO:0007669"/>
    <property type="project" value="UniProtKB-ARBA"/>
</dbReference>
<feature type="domain" description="GH10" evidence="5">
    <location>
        <begin position="54"/>
        <end position="290"/>
    </location>
</feature>
<gene>
    <name evidence="6" type="ORF">RJ640_014607</name>
</gene>
<sequence length="290" mass="32586">MYIYSRRQLTCPPESLETGEIANDVTGLGTFTEVMVYLTDPSVNVCHANRTAVGGASVTIKQGRSGFPFGCAVTRNILKSNAYQKWYSTRTEQGHENFSIPDAMVNFAKQNNISVRGHDIFWESPNFQPQWVKSLCAMHLKQAAAQRINSVVSRYKGELIAWDVVNENLHFSFFEDKLGKNASEIFYSSAYHLDPRTTMFMNEYNTIEYSGDEAASLEKYIEKLKETKSYPRNAGMLAGIGLQSHFNSGQPNIAYMRVALDILGATGLSIWLTEVDVQNNPNQSSSDYYC</sequence>
<comment type="caution">
    <text evidence="6">The sequence shown here is derived from an EMBL/GenBank/DDBJ whole genome shotgun (WGS) entry which is preliminary data.</text>
</comment>
<evidence type="ECO:0000313" key="6">
    <source>
        <dbReference type="EMBL" id="KAK2975784.1"/>
    </source>
</evidence>
<proteinExistence type="inferred from homology"/>